<dbReference type="AlphaFoldDB" id="A0A645FXJ6"/>
<gene>
    <name evidence="1" type="ORF">SDC9_165730</name>
</gene>
<sequence>MLHALALKPGQPVTDCDLRRSAHGGEQGLVHQQGDGLLTALGQHHRQGQNALGVFAQVLGPKAFDAIHGLLQRCVHGVDLGQHGLRALQPQARVPAQVMQSAGQLGPADTGDAWSEPGNIVDATGTQSAIYRHIDRATALPVSRRIMQRGRGRHFCRSFQNSCHLARTIKITGMRSTCNMRANLIRAFYFIVNSPC</sequence>
<comment type="caution">
    <text evidence="1">The sequence shown here is derived from an EMBL/GenBank/DDBJ whole genome shotgun (WGS) entry which is preliminary data.</text>
</comment>
<name>A0A645FXJ6_9ZZZZ</name>
<proteinExistence type="predicted"/>
<organism evidence="1">
    <name type="scientific">bioreactor metagenome</name>
    <dbReference type="NCBI Taxonomy" id="1076179"/>
    <lineage>
        <taxon>unclassified sequences</taxon>
        <taxon>metagenomes</taxon>
        <taxon>ecological metagenomes</taxon>
    </lineage>
</organism>
<accession>A0A645FXJ6</accession>
<dbReference type="EMBL" id="VSSQ01065685">
    <property type="protein sequence ID" value="MPN18370.1"/>
    <property type="molecule type" value="Genomic_DNA"/>
</dbReference>
<reference evidence="1" key="1">
    <citation type="submission" date="2019-08" db="EMBL/GenBank/DDBJ databases">
        <authorList>
            <person name="Kucharzyk K."/>
            <person name="Murdoch R.W."/>
            <person name="Higgins S."/>
            <person name="Loffler F."/>
        </authorList>
    </citation>
    <scope>NUCLEOTIDE SEQUENCE</scope>
</reference>
<evidence type="ECO:0000313" key="1">
    <source>
        <dbReference type="EMBL" id="MPN18370.1"/>
    </source>
</evidence>
<protein>
    <submittedName>
        <fullName evidence="1">Uncharacterized protein</fullName>
    </submittedName>
</protein>